<dbReference type="EMBL" id="ADMT01000081">
    <property type="protein sequence ID" value="EFF83944.1"/>
    <property type="molecule type" value="Genomic_DNA"/>
</dbReference>
<organism evidence="1 2">
    <name type="scientific">Acinetobacter haemolyticus ATCC 19194</name>
    <dbReference type="NCBI Taxonomy" id="707232"/>
    <lineage>
        <taxon>Bacteria</taxon>
        <taxon>Pseudomonadati</taxon>
        <taxon>Pseudomonadota</taxon>
        <taxon>Gammaproteobacteria</taxon>
        <taxon>Moraxellales</taxon>
        <taxon>Moraxellaceae</taxon>
        <taxon>Acinetobacter</taxon>
    </lineage>
</organism>
<comment type="caution">
    <text evidence="1">The sequence shown here is derived from an EMBL/GenBank/DDBJ whole genome shotgun (WGS) entry which is preliminary data.</text>
</comment>
<name>D4XLH7_ACIHA</name>
<reference evidence="2" key="1">
    <citation type="submission" date="2010-03" db="EMBL/GenBank/DDBJ databases">
        <title>Complete sequence of Mobiluncus curtisii ATCC 43063.</title>
        <authorList>
            <person name="Muzny D."/>
            <person name="Qin X."/>
            <person name="Deng J."/>
            <person name="Jiang H."/>
            <person name="Liu Y."/>
            <person name="Qu J."/>
            <person name="Song X.-Z."/>
            <person name="Zhang L."/>
            <person name="Thornton R."/>
            <person name="Coyle M."/>
            <person name="Francisco L."/>
            <person name="Jackson L."/>
            <person name="Javaid M."/>
            <person name="Korchina V."/>
            <person name="Kovar C."/>
            <person name="Mata R."/>
            <person name="Mathew T."/>
            <person name="Ngo R."/>
            <person name="Nguyen L."/>
            <person name="Nguyen N."/>
            <person name="Okwuonu G."/>
            <person name="Ongeri F."/>
            <person name="Pham C."/>
            <person name="Simmons D."/>
            <person name="Wilczek-Boney K."/>
            <person name="Hale W."/>
            <person name="Jakkamsetti A."/>
            <person name="Pham P."/>
            <person name="Ruth R."/>
            <person name="San Lucas F."/>
            <person name="Warren J."/>
            <person name="Zhang J."/>
            <person name="Zhao Z."/>
            <person name="Zhou C."/>
            <person name="Zhu D."/>
            <person name="Lee S."/>
            <person name="Bess C."/>
            <person name="Blankenburg K."/>
            <person name="Forbes L."/>
            <person name="Fu Q."/>
            <person name="Gubbala S."/>
            <person name="Hirani K."/>
            <person name="Jayaseelan J.C."/>
            <person name="Lara F."/>
            <person name="Munidasa M."/>
            <person name="Palculict T."/>
            <person name="Patil S."/>
            <person name="Pu L.-L."/>
            <person name="Saada N."/>
            <person name="Tang L."/>
            <person name="Weissenberger G."/>
            <person name="Zhu Y."/>
            <person name="Hemphill L."/>
            <person name="Shang Y."/>
            <person name="Youmans B."/>
            <person name="Ayvaz T."/>
            <person name="Ross M."/>
            <person name="Santibanez J."/>
            <person name="Aqrawi P."/>
            <person name="Gross S."/>
            <person name="Joshi V."/>
            <person name="Fowler G."/>
            <person name="Nazareth L."/>
            <person name="Reid J."/>
            <person name="Worley K."/>
            <person name="Petrosino J."/>
            <person name="Highlander S."/>
            <person name="Gibbs R."/>
            <person name="Gibbs R."/>
        </authorList>
    </citation>
    <scope>NUCLEOTIDE SEQUENCE [LARGE SCALE GENOMIC DNA]</scope>
    <source>
        <strain evidence="2">ATCC 19194</strain>
    </source>
</reference>
<dbReference type="AlphaFoldDB" id="D4XLH7"/>
<accession>D4XLH7</accession>
<proteinExistence type="predicted"/>
<dbReference type="Proteomes" id="UP000003085">
    <property type="component" value="Unassembled WGS sequence"/>
</dbReference>
<evidence type="ECO:0000313" key="1">
    <source>
        <dbReference type="EMBL" id="EFF83944.1"/>
    </source>
</evidence>
<dbReference type="HOGENOM" id="CLU_1575077_0_0_6"/>
<gene>
    <name evidence="1" type="ORF">HMP0015_0569</name>
</gene>
<protein>
    <submittedName>
        <fullName evidence="1">Uncharacterized protein</fullName>
    </submittedName>
</protein>
<sequence length="184" mass="21314">MSCWHNFDIKIGENKMELHSRVYYKHSDTKVMGLLESLFKDHAGSAEKFLEAALEINADGTELTQALLDQIDSIQYDLDPEHLDYIAGYAVLEFTHGSNGDENIENILLFLKGLLPDIHAQAWGCGDDDPWEFWFKFDGDELIREDDEPYNDPDEDEEIKASIYVWWHQDLPVEIKEGFLNEDE</sequence>
<evidence type="ECO:0000313" key="2">
    <source>
        <dbReference type="Proteomes" id="UP000003085"/>
    </source>
</evidence>